<organism evidence="1 2">
    <name type="scientific">Protopolystoma xenopodis</name>
    <dbReference type="NCBI Taxonomy" id="117903"/>
    <lineage>
        <taxon>Eukaryota</taxon>
        <taxon>Metazoa</taxon>
        <taxon>Spiralia</taxon>
        <taxon>Lophotrochozoa</taxon>
        <taxon>Platyhelminthes</taxon>
        <taxon>Monogenea</taxon>
        <taxon>Polyopisthocotylea</taxon>
        <taxon>Polystomatidea</taxon>
        <taxon>Polystomatidae</taxon>
        <taxon>Protopolystoma</taxon>
    </lineage>
</organism>
<dbReference type="AlphaFoldDB" id="A0A448XA02"/>
<evidence type="ECO:0000313" key="1">
    <source>
        <dbReference type="EMBL" id="VEL31757.1"/>
    </source>
</evidence>
<dbReference type="EMBL" id="CAAALY010126062">
    <property type="protein sequence ID" value="VEL31757.1"/>
    <property type="molecule type" value="Genomic_DNA"/>
</dbReference>
<reference evidence="1" key="1">
    <citation type="submission" date="2018-11" db="EMBL/GenBank/DDBJ databases">
        <authorList>
            <consortium name="Pathogen Informatics"/>
        </authorList>
    </citation>
    <scope>NUCLEOTIDE SEQUENCE</scope>
</reference>
<sequence>MQLINEVNECHQMKIGDLTRLLPRQENAFLFGIYINQLLEICRFVHRFGLFGRSVDNLASTRAGELKFGMNRPGGFRN</sequence>
<gene>
    <name evidence="1" type="ORF">PXEA_LOCUS25197</name>
</gene>
<keyword evidence="2" id="KW-1185">Reference proteome</keyword>
<dbReference type="Proteomes" id="UP000784294">
    <property type="component" value="Unassembled WGS sequence"/>
</dbReference>
<proteinExistence type="predicted"/>
<accession>A0A448XA02</accession>
<name>A0A448XA02_9PLAT</name>
<evidence type="ECO:0000313" key="2">
    <source>
        <dbReference type="Proteomes" id="UP000784294"/>
    </source>
</evidence>
<comment type="caution">
    <text evidence="1">The sequence shown here is derived from an EMBL/GenBank/DDBJ whole genome shotgun (WGS) entry which is preliminary data.</text>
</comment>
<protein>
    <submittedName>
        <fullName evidence="1">Uncharacterized protein</fullName>
    </submittedName>
</protein>